<feature type="domain" description="Disease resistance protein winged helix" evidence="10">
    <location>
        <begin position="428"/>
        <end position="498"/>
    </location>
</feature>
<keyword evidence="4" id="KW-0547">Nucleotide-binding</keyword>
<dbReference type="Pfam" id="PF23559">
    <property type="entry name" value="WHD_DRP"/>
    <property type="match status" value="1"/>
</dbReference>
<evidence type="ECO:0000256" key="3">
    <source>
        <dbReference type="ARBA" id="ARBA00022737"/>
    </source>
</evidence>
<keyword evidence="2" id="KW-0433">Leucine-rich repeat</keyword>
<dbReference type="InterPro" id="IPR056789">
    <property type="entry name" value="LRR_R13L1-DRL21"/>
</dbReference>
<dbReference type="InterPro" id="IPR002182">
    <property type="entry name" value="NB-ARC"/>
</dbReference>
<dbReference type="Gene3D" id="3.40.50.300">
    <property type="entry name" value="P-loop containing nucleotide triphosphate hydrolases"/>
    <property type="match status" value="1"/>
</dbReference>
<dbReference type="InterPro" id="IPR032675">
    <property type="entry name" value="LRR_dom_sf"/>
</dbReference>
<dbReference type="InterPro" id="IPR027417">
    <property type="entry name" value="P-loop_NTPase"/>
</dbReference>
<dbReference type="InterPro" id="IPR041118">
    <property type="entry name" value="Rx_N"/>
</dbReference>
<evidence type="ECO:0000259" key="10">
    <source>
        <dbReference type="Pfam" id="PF23559"/>
    </source>
</evidence>
<dbReference type="Pfam" id="PF25019">
    <property type="entry name" value="LRR_R13L1-DRL21"/>
    <property type="match status" value="1"/>
</dbReference>
<evidence type="ECO:0000256" key="5">
    <source>
        <dbReference type="ARBA" id="ARBA00022821"/>
    </source>
</evidence>
<dbReference type="PANTHER" id="PTHR36766">
    <property type="entry name" value="PLANT BROAD-SPECTRUM MILDEW RESISTANCE PROTEIN RPW8"/>
    <property type="match status" value="1"/>
</dbReference>
<dbReference type="SUPFAM" id="SSF52540">
    <property type="entry name" value="P-loop containing nucleoside triphosphate hydrolases"/>
    <property type="match status" value="1"/>
</dbReference>
<evidence type="ECO:0000256" key="6">
    <source>
        <dbReference type="ARBA" id="ARBA00022840"/>
    </source>
</evidence>
<evidence type="ECO:0000259" key="8">
    <source>
        <dbReference type="Pfam" id="PF00931"/>
    </source>
</evidence>
<feature type="domain" description="Disease resistance N-terminal" evidence="9">
    <location>
        <begin position="9"/>
        <end position="96"/>
    </location>
</feature>
<dbReference type="Pfam" id="PF00931">
    <property type="entry name" value="NB-ARC"/>
    <property type="match status" value="1"/>
</dbReference>
<dbReference type="Proteomes" id="UP001327560">
    <property type="component" value="Chromosome 5"/>
</dbReference>
<reference evidence="12 13" key="1">
    <citation type="submission" date="2023-10" db="EMBL/GenBank/DDBJ databases">
        <title>Chromosome-scale genome assembly provides insights into flower coloration mechanisms of Canna indica.</title>
        <authorList>
            <person name="Li C."/>
        </authorList>
    </citation>
    <scope>NUCLEOTIDE SEQUENCE [LARGE SCALE GENOMIC DNA]</scope>
    <source>
        <tissue evidence="12">Flower</tissue>
    </source>
</reference>
<evidence type="ECO:0000256" key="1">
    <source>
        <dbReference type="ARBA" id="ARBA00008894"/>
    </source>
</evidence>
<dbReference type="PANTHER" id="PTHR36766:SF70">
    <property type="entry name" value="DISEASE RESISTANCE PROTEIN RGA4"/>
    <property type="match status" value="1"/>
</dbReference>
<comment type="similarity">
    <text evidence="1">Belongs to the disease resistance NB-LRR family.</text>
</comment>
<dbReference type="Gene3D" id="1.10.8.430">
    <property type="entry name" value="Helical domain of apoptotic protease-activating factors"/>
    <property type="match status" value="1"/>
</dbReference>
<keyword evidence="13" id="KW-1185">Reference proteome</keyword>
<dbReference type="GO" id="GO:0043531">
    <property type="term" value="F:ADP binding"/>
    <property type="evidence" value="ECO:0007669"/>
    <property type="project" value="InterPro"/>
</dbReference>
<dbReference type="Gene3D" id="1.20.5.4130">
    <property type="match status" value="1"/>
</dbReference>
<feature type="domain" description="R13L1/DRL21-like LRR repeat region" evidence="11">
    <location>
        <begin position="699"/>
        <end position="826"/>
    </location>
</feature>
<dbReference type="AlphaFoldDB" id="A0AAQ3KEM5"/>
<evidence type="ECO:0000259" key="11">
    <source>
        <dbReference type="Pfam" id="PF25019"/>
    </source>
</evidence>
<sequence length="1050" mass="119785">MGGELLSAFLQILFQAVYKLLQDELNLQRGLQQEWRKLIHTVSVIQCFLREAEERQHDDGSLRQWLNGLRNVVYDALDVLDDVAYETQRQQLVRMKQIRDALALVNPKRAIVRHTIADKIQDIHQRLDDLQKMAVTLGLSRGASGRNGAEDHELHTSTSLPPPVVHGRDNDKRRILEMLLRFDRNTEISVTVIPIVGMCGVGKTTLAQLVYNDDAVENHFQPRLWVDVTHNFNVRRLTKAIIKSIDSPATDHINMDCLQKQLQEKIRGRRYLLVLDNVWTEKTEEWGKLMLPLLYGAQGSTILVTTRSKGVAKVVGTTTTSPYNLKCLSDDDCWTLFCQRAVGKNLYRHSDMDDIAKEILKRCKGLPLAAISIGNQLRMENDRRKWISILKSNTLEVSGYDSDFVMSISLSYQQLPAHLKPCFAYCSIIPKGFEFEKEFIVHLWMAQNLVQTEEERAEDKVSLFFDFLVQRSLFELSQYDDRRGKHRYRMPDVVHDLAQRVSAQECSIVEIGKQCNTTTRHLSLTYSQFESNEELQSGSPAHSDIFDKIYRCNGLHTLLLVGGHNFHDLKVPKTLPKKLKFLRTLDLSNCKLKVLPESIKKLRHLRCLQLRDTNISSLPESIGELYNLQILGLRNCYSLEELPSGTKNLLKLRHLDLHLDQGSVEAMSKLRSIPPEIGVLTDLQTLSRFVVGIKEGCGIGELKDLNSLHGELIISNLHLVQNAEEAQKANLTGKKYIQNLQLHWSMSGSASRGVRDDKSILSFLKPHTNLEELKLLGYKDSSFPSWLSDSAFTNLTILCLSHCNNCESLPALGRLPMLQELQIIGMEKLEVVDCTFFCKRDGTIPNFPKLDRLVFEDMPSLKIWDDCVLHSLSQLVIKNCVNLERFIHDLPSLSMLKIEGCPKLIGLRRFPSLMSLDVASIGHWIWGCRRYLTTLTSITLSSLSIETFPDNWLPVGLVCLNIQQCKQLKCLPELTNLSSLDNMEILDCPGILFLPRNGLPTTLKFLRIKDCPILSQRCQDEKGEDWRKLAYVCSMWINDQLVISRSQTQI</sequence>
<dbReference type="GO" id="GO:0051707">
    <property type="term" value="P:response to other organism"/>
    <property type="evidence" value="ECO:0007669"/>
    <property type="project" value="UniProtKB-ARBA"/>
</dbReference>
<dbReference type="SMART" id="SM00369">
    <property type="entry name" value="LRR_TYP"/>
    <property type="match status" value="2"/>
</dbReference>
<dbReference type="InterPro" id="IPR036388">
    <property type="entry name" value="WH-like_DNA-bd_sf"/>
</dbReference>
<dbReference type="Gene3D" id="3.80.10.10">
    <property type="entry name" value="Ribonuclease Inhibitor"/>
    <property type="match status" value="2"/>
</dbReference>
<dbReference type="GO" id="GO:0006952">
    <property type="term" value="P:defense response"/>
    <property type="evidence" value="ECO:0007669"/>
    <property type="project" value="UniProtKB-KW"/>
</dbReference>
<protein>
    <submittedName>
        <fullName evidence="12">Disease resistance protein RGA3</fullName>
    </submittedName>
</protein>
<evidence type="ECO:0000256" key="4">
    <source>
        <dbReference type="ARBA" id="ARBA00022741"/>
    </source>
</evidence>
<evidence type="ECO:0000313" key="12">
    <source>
        <dbReference type="EMBL" id="WOL07182.1"/>
    </source>
</evidence>
<evidence type="ECO:0000259" key="9">
    <source>
        <dbReference type="Pfam" id="PF18052"/>
    </source>
</evidence>
<gene>
    <name evidence="12" type="ORF">Cni_G15920</name>
</gene>
<keyword evidence="6" id="KW-0067">ATP-binding</keyword>
<dbReference type="PRINTS" id="PR00364">
    <property type="entry name" value="DISEASERSIST"/>
</dbReference>
<feature type="region of interest" description="Disordered" evidence="7">
    <location>
        <begin position="141"/>
        <end position="167"/>
    </location>
</feature>
<proteinExistence type="inferred from homology"/>
<evidence type="ECO:0000256" key="2">
    <source>
        <dbReference type="ARBA" id="ARBA00022614"/>
    </source>
</evidence>
<dbReference type="InterPro" id="IPR042197">
    <property type="entry name" value="Apaf_helical"/>
</dbReference>
<dbReference type="Gene3D" id="1.10.10.10">
    <property type="entry name" value="Winged helix-like DNA-binding domain superfamily/Winged helix DNA-binding domain"/>
    <property type="match status" value="1"/>
</dbReference>
<name>A0AAQ3KEM5_9LILI</name>
<keyword evidence="3" id="KW-0677">Repeat</keyword>
<dbReference type="GO" id="GO:0005524">
    <property type="term" value="F:ATP binding"/>
    <property type="evidence" value="ECO:0007669"/>
    <property type="project" value="UniProtKB-KW"/>
</dbReference>
<feature type="domain" description="NB-ARC" evidence="8">
    <location>
        <begin position="170"/>
        <end position="345"/>
    </location>
</feature>
<dbReference type="EMBL" id="CP136894">
    <property type="protein sequence ID" value="WOL07182.1"/>
    <property type="molecule type" value="Genomic_DNA"/>
</dbReference>
<evidence type="ECO:0000256" key="7">
    <source>
        <dbReference type="SAM" id="MobiDB-lite"/>
    </source>
</evidence>
<dbReference type="Pfam" id="PF18052">
    <property type="entry name" value="Rx_N"/>
    <property type="match status" value="1"/>
</dbReference>
<evidence type="ECO:0000313" key="13">
    <source>
        <dbReference type="Proteomes" id="UP001327560"/>
    </source>
</evidence>
<accession>A0AAQ3KEM5</accession>
<dbReference type="InterPro" id="IPR058922">
    <property type="entry name" value="WHD_DRP"/>
</dbReference>
<dbReference type="InterPro" id="IPR038005">
    <property type="entry name" value="RX-like_CC"/>
</dbReference>
<organism evidence="12 13">
    <name type="scientific">Canna indica</name>
    <name type="common">Indian-shot</name>
    <dbReference type="NCBI Taxonomy" id="4628"/>
    <lineage>
        <taxon>Eukaryota</taxon>
        <taxon>Viridiplantae</taxon>
        <taxon>Streptophyta</taxon>
        <taxon>Embryophyta</taxon>
        <taxon>Tracheophyta</taxon>
        <taxon>Spermatophyta</taxon>
        <taxon>Magnoliopsida</taxon>
        <taxon>Liliopsida</taxon>
        <taxon>Zingiberales</taxon>
        <taxon>Cannaceae</taxon>
        <taxon>Canna</taxon>
    </lineage>
</organism>
<keyword evidence="5" id="KW-0611">Plant defense</keyword>
<dbReference type="SUPFAM" id="SSF52058">
    <property type="entry name" value="L domain-like"/>
    <property type="match status" value="2"/>
</dbReference>
<dbReference type="InterPro" id="IPR003591">
    <property type="entry name" value="Leu-rich_rpt_typical-subtyp"/>
</dbReference>
<dbReference type="CDD" id="cd14798">
    <property type="entry name" value="RX-CC_like"/>
    <property type="match status" value="1"/>
</dbReference>